<sequence>MQELEERKEHLNGEEETRERKQHELRIAKDRVNAVKAMETSQKEQADRKLADINKQLSAARQEARLLQTGSWKLTDHNDKMAGGDDVALEKKRKIKTEISSTDRLLPRKEQLLSQFNQPKAQSQPMRDGMLNAKRRSSFNKNNARTQGLVDSEDGDEVRPIPVVLPPDVEWASQHGGQVYAAIVEDNSTPFDAFKNSRMTDAVPAELTKGSGMNNFTDTQASELTLAPETINVLTQMDENHDNSIVNETMETEYDSFEGTLDFSMNRNQMDIEGRFPADIFLHTDPTKATRDPTTTHDEASSTERTENPSEVDEASLRAIAPSRRPHESQSLDDTIATIQTQDTIDDPFDDDLF</sequence>
<evidence type="ECO:0000313" key="3">
    <source>
        <dbReference type="WBParaSite" id="MBELARI_LOCUS12667"/>
    </source>
</evidence>
<organism evidence="2 3">
    <name type="scientific">Mesorhabditis belari</name>
    <dbReference type="NCBI Taxonomy" id="2138241"/>
    <lineage>
        <taxon>Eukaryota</taxon>
        <taxon>Metazoa</taxon>
        <taxon>Ecdysozoa</taxon>
        <taxon>Nematoda</taxon>
        <taxon>Chromadorea</taxon>
        <taxon>Rhabditida</taxon>
        <taxon>Rhabditina</taxon>
        <taxon>Rhabditomorpha</taxon>
        <taxon>Rhabditoidea</taxon>
        <taxon>Rhabditidae</taxon>
        <taxon>Mesorhabditinae</taxon>
        <taxon>Mesorhabditis</taxon>
    </lineage>
</organism>
<evidence type="ECO:0000313" key="2">
    <source>
        <dbReference type="Proteomes" id="UP000887575"/>
    </source>
</evidence>
<evidence type="ECO:0000256" key="1">
    <source>
        <dbReference type="SAM" id="MobiDB-lite"/>
    </source>
</evidence>
<dbReference type="Proteomes" id="UP000887575">
    <property type="component" value="Unassembled WGS sequence"/>
</dbReference>
<feature type="compositionally biased region" description="Acidic residues" evidence="1">
    <location>
        <begin position="344"/>
        <end position="354"/>
    </location>
</feature>
<protein>
    <submittedName>
        <fullName evidence="3">Uncharacterized protein</fullName>
    </submittedName>
</protein>
<name>A0AAF3EFB3_9BILA</name>
<feature type="compositionally biased region" description="Basic and acidic residues" evidence="1">
    <location>
        <begin position="285"/>
        <end position="308"/>
    </location>
</feature>
<feature type="region of interest" description="Disordered" evidence="1">
    <location>
        <begin position="285"/>
        <end position="354"/>
    </location>
</feature>
<reference evidence="3" key="1">
    <citation type="submission" date="2024-02" db="UniProtKB">
        <authorList>
            <consortium name="WormBaseParasite"/>
        </authorList>
    </citation>
    <scope>IDENTIFICATION</scope>
</reference>
<feature type="compositionally biased region" description="Low complexity" evidence="1">
    <location>
        <begin position="333"/>
        <end position="343"/>
    </location>
</feature>
<accession>A0AAF3EFB3</accession>
<dbReference type="WBParaSite" id="MBELARI_LOCUS12667">
    <property type="protein sequence ID" value="MBELARI_LOCUS12667"/>
    <property type="gene ID" value="MBELARI_LOCUS12667"/>
</dbReference>
<keyword evidence="2" id="KW-1185">Reference proteome</keyword>
<proteinExistence type="predicted"/>
<feature type="region of interest" description="Disordered" evidence="1">
    <location>
        <begin position="1"/>
        <end position="24"/>
    </location>
</feature>
<dbReference type="AlphaFoldDB" id="A0AAF3EFB3"/>